<dbReference type="InParanoid" id="A0A152A225"/>
<feature type="compositionally biased region" description="Low complexity" evidence="4">
    <location>
        <begin position="111"/>
        <end position="145"/>
    </location>
</feature>
<protein>
    <recommendedName>
        <fullName evidence="5">Ribosomal RNA-processing protein 14/surfeit locus protein 6 C-terminal domain-containing protein</fullName>
    </recommendedName>
</protein>
<comment type="caution">
    <text evidence="6">The sequence shown here is derived from an EMBL/GenBank/DDBJ whole genome shotgun (WGS) entry which is preliminary data.</text>
</comment>
<feature type="compositionally biased region" description="Basic and acidic residues" evidence="4">
    <location>
        <begin position="55"/>
        <end position="80"/>
    </location>
</feature>
<name>A0A152A225_TIELA</name>
<proteinExistence type="inferred from homology"/>
<dbReference type="PANTHER" id="PTHR14369:SF0">
    <property type="entry name" value="SURFEIT LOCUS PROTEIN 6"/>
    <property type="match status" value="1"/>
</dbReference>
<evidence type="ECO:0000256" key="3">
    <source>
        <dbReference type="ARBA" id="ARBA00023242"/>
    </source>
</evidence>
<reference evidence="6 7" key="1">
    <citation type="submission" date="2015-12" db="EMBL/GenBank/DDBJ databases">
        <title>Dictyostelia acquired genes for synthesis and detection of signals that induce cell-type specialization by lateral gene transfer from prokaryotes.</title>
        <authorList>
            <person name="Gloeckner G."/>
            <person name="Schaap P."/>
        </authorList>
    </citation>
    <scope>NUCLEOTIDE SEQUENCE [LARGE SCALE GENOMIC DNA]</scope>
    <source>
        <strain evidence="6 7">TK</strain>
    </source>
</reference>
<dbReference type="InterPro" id="IPR029190">
    <property type="entry name" value="Rrp14/SURF6_C"/>
</dbReference>
<evidence type="ECO:0000256" key="1">
    <source>
        <dbReference type="ARBA" id="ARBA00004123"/>
    </source>
</evidence>
<dbReference type="Pfam" id="PF04935">
    <property type="entry name" value="SURF6"/>
    <property type="match status" value="1"/>
</dbReference>
<dbReference type="Proteomes" id="UP000076078">
    <property type="component" value="Unassembled WGS sequence"/>
</dbReference>
<evidence type="ECO:0000313" key="6">
    <source>
        <dbReference type="EMBL" id="KYR00276.1"/>
    </source>
</evidence>
<feature type="compositionally biased region" description="Basic and acidic residues" evidence="4">
    <location>
        <begin position="319"/>
        <end position="361"/>
    </location>
</feature>
<sequence>MDISSRLKESSNWMNSIFDIIKDPTTSETASFSSRLSTPLKPDTNNTHNKLNNSNKKDLKELLKKQLDDLKSKRAPKEKLNIPPTKQEYNSDNEEEVSHPKKKLKSEDGNTKITSTSNNNNNNTKSNNKNSNNSNTTTTSNTSKNENSRKRKNVGDDIYIKEEVKEEEEEEEEKESDLSDMDDEDYESDINEDSDEDEDEEEEEEEKEIKVKKEKNSLSSEKVKLKNIKEEDIQFSTFDFSTGKPIPSYLANKGKLNKHQLLKIAEEKEKIFQNAQKTGEGKDVVTALKWSSALDKVNGVKIKDNAALIKKSLKKREKEKLKSARNYMERKHLEKEKVKSRIQKREDNIAKKIQDKKDRKMGIKKKKSTGGSASPNLKRAGFEGKKKSFFNKK</sequence>
<organism evidence="6 7">
    <name type="scientific">Tieghemostelium lacteum</name>
    <name type="common">Slime mold</name>
    <name type="synonym">Dictyostelium lacteum</name>
    <dbReference type="NCBI Taxonomy" id="361077"/>
    <lineage>
        <taxon>Eukaryota</taxon>
        <taxon>Amoebozoa</taxon>
        <taxon>Evosea</taxon>
        <taxon>Eumycetozoa</taxon>
        <taxon>Dictyostelia</taxon>
        <taxon>Dictyosteliales</taxon>
        <taxon>Raperosteliaceae</taxon>
        <taxon>Tieghemostelium</taxon>
    </lineage>
</organism>
<evidence type="ECO:0000313" key="7">
    <source>
        <dbReference type="Proteomes" id="UP000076078"/>
    </source>
</evidence>
<dbReference type="EMBL" id="LODT01000016">
    <property type="protein sequence ID" value="KYR00276.1"/>
    <property type="molecule type" value="Genomic_DNA"/>
</dbReference>
<dbReference type="OMA" id="MSSMFNI"/>
<dbReference type="GO" id="GO:0003677">
    <property type="term" value="F:DNA binding"/>
    <property type="evidence" value="ECO:0007669"/>
    <property type="project" value="TreeGrafter"/>
</dbReference>
<dbReference type="PANTHER" id="PTHR14369">
    <property type="entry name" value="SURFEIT LOCUS PROTEIN 6"/>
    <property type="match status" value="1"/>
</dbReference>
<accession>A0A152A225</accession>
<feature type="compositionally biased region" description="Polar residues" evidence="4">
    <location>
        <begin position="24"/>
        <end position="37"/>
    </location>
</feature>
<evidence type="ECO:0000256" key="4">
    <source>
        <dbReference type="SAM" id="MobiDB-lite"/>
    </source>
</evidence>
<feature type="domain" description="Ribosomal RNA-processing protein 14/surfeit locus protein 6 C-terminal" evidence="5">
    <location>
        <begin position="166"/>
        <end position="362"/>
    </location>
</feature>
<feature type="region of interest" description="Disordered" evidence="4">
    <location>
        <begin position="24"/>
        <end position="216"/>
    </location>
</feature>
<evidence type="ECO:0000256" key="2">
    <source>
        <dbReference type="ARBA" id="ARBA00005904"/>
    </source>
</evidence>
<dbReference type="InterPro" id="IPR007019">
    <property type="entry name" value="SURF6"/>
</dbReference>
<gene>
    <name evidence="6" type="ORF">DLAC_03440</name>
</gene>
<dbReference type="GO" id="GO:0005730">
    <property type="term" value="C:nucleolus"/>
    <property type="evidence" value="ECO:0007669"/>
    <property type="project" value="TreeGrafter"/>
</dbReference>
<dbReference type="GO" id="GO:0003723">
    <property type="term" value="F:RNA binding"/>
    <property type="evidence" value="ECO:0007669"/>
    <property type="project" value="TreeGrafter"/>
</dbReference>
<dbReference type="AlphaFoldDB" id="A0A152A225"/>
<feature type="compositionally biased region" description="Basic and acidic residues" evidence="4">
    <location>
        <begin position="153"/>
        <end position="164"/>
    </location>
</feature>
<feature type="region of interest" description="Disordered" evidence="4">
    <location>
        <begin position="319"/>
        <end position="393"/>
    </location>
</feature>
<keyword evidence="3" id="KW-0539">Nucleus</keyword>
<dbReference type="OrthoDB" id="444809at2759"/>
<feature type="compositionally biased region" description="Low complexity" evidence="4">
    <location>
        <begin position="45"/>
        <end position="54"/>
    </location>
</feature>
<feature type="compositionally biased region" description="Acidic residues" evidence="4">
    <location>
        <begin position="165"/>
        <end position="206"/>
    </location>
</feature>
<evidence type="ECO:0000259" key="5">
    <source>
        <dbReference type="Pfam" id="PF04935"/>
    </source>
</evidence>
<dbReference type="FunCoup" id="A0A152A225">
    <property type="interactions" value="15"/>
</dbReference>
<dbReference type="GO" id="GO:0042274">
    <property type="term" value="P:ribosomal small subunit biogenesis"/>
    <property type="evidence" value="ECO:0007669"/>
    <property type="project" value="TreeGrafter"/>
</dbReference>
<comment type="similarity">
    <text evidence="2">Belongs to the SURF6 family.</text>
</comment>
<dbReference type="GO" id="GO:0042273">
    <property type="term" value="P:ribosomal large subunit biogenesis"/>
    <property type="evidence" value="ECO:0007669"/>
    <property type="project" value="TreeGrafter"/>
</dbReference>
<comment type="subcellular location">
    <subcellularLocation>
        <location evidence="1">Nucleus</location>
    </subcellularLocation>
</comment>
<dbReference type="STRING" id="361077.A0A152A225"/>
<keyword evidence="7" id="KW-1185">Reference proteome</keyword>
<feature type="compositionally biased region" description="Basic and acidic residues" evidence="4">
    <location>
        <begin position="207"/>
        <end position="216"/>
    </location>
</feature>